<dbReference type="Pfam" id="PF00775">
    <property type="entry name" value="Dioxygenase_C"/>
    <property type="match status" value="1"/>
</dbReference>
<gene>
    <name evidence="3" type="ORF">OJ997_11400</name>
</gene>
<sequence length="266" mass="27379">MSHHDHDLGLSHDLPRLISRRRALGVMLGGLGSAVVVACGGSDPAGSPTATATPASGTSGDRIPEETAGPFPGDGSNGPNVLAESGVVRSDITRSVGDASGVAAGIPTTVDLTLLDVAGGGGPLAGAAVYLWHCDREGRYSLYDESVAGENYLRGVQESGADGKLSFQTIFPAAYQGRWPHMHFEVYESLDAATAGQGKLRTSQLAIPQDTCEVVYATAGYEQSVQNLAGTSLDSDMVFSDGYKSQLASVSGSVEDGYTLTLNVGV</sequence>
<dbReference type="PANTHER" id="PTHR34315:SF1">
    <property type="entry name" value="INTRADIOL RING-CLEAVAGE DIOXYGENASES DOMAIN-CONTAINING PROTEIN-RELATED"/>
    <property type="match status" value="1"/>
</dbReference>
<dbReference type="AlphaFoldDB" id="A0A9X3N7G5"/>
<dbReference type="GO" id="GO:0016702">
    <property type="term" value="F:oxidoreductase activity, acting on single donors with incorporation of molecular oxygen, incorporation of two atoms of oxygen"/>
    <property type="evidence" value="ECO:0007669"/>
    <property type="project" value="InterPro"/>
</dbReference>
<dbReference type="EMBL" id="JAPDDP010000017">
    <property type="protein sequence ID" value="MDA0180901.1"/>
    <property type="molecule type" value="Genomic_DNA"/>
</dbReference>
<dbReference type="SUPFAM" id="SSF49482">
    <property type="entry name" value="Aromatic compound dioxygenase"/>
    <property type="match status" value="1"/>
</dbReference>
<reference evidence="3" key="1">
    <citation type="submission" date="2022-10" db="EMBL/GenBank/DDBJ databases">
        <title>The WGS of Solirubrobacter phytolaccae KCTC 29190.</title>
        <authorList>
            <person name="Jiang Z."/>
        </authorList>
    </citation>
    <scope>NUCLEOTIDE SEQUENCE</scope>
    <source>
        <strain evidence="3">KCTC 29190</strain>
    </source>
</reference>
<keyword evidence="4" id="KW-1185">Reference proteome</keyword>
<evidence type="ECO:0000259" key="2">
    <source>
        <dbReference type="Pfam" id="PF00775"/>
    </source>
</evidence>
<evidence type="ECO:0000256" key="1">
    <source>
        <dbReference type="SAM" id="MobiDB-lite"/>
    </source>
</evidence>
<dbReference type="PROSITE" id="PS51318">
    <property type="entry name" value="TAT"/>
    <property type="match status" value="1"/>
</dbReference>
<organism evidence="3 4">
    <name type="scientific">Solirubrobacter phytolaccae</name>
    <dbReference type="NCBI Taxonomy" id="1404360"/>
    <lineage>
        <taxon>Bacteria</taxon>
        <taxon>Bacillati</taxon>
        <taxon>Actinomycetota</taxon>
        <taxon>Thermoleophilia</taxon>
        <taxon>Solirubrobacterales</taxon>
        <taxon>Solirubrobacteraceae</taxon>
        <taxon>Solirubrobacter</taxon>
    </lineage>
</organism>
<dbReference type="PANTHER" id="PTHR34315">
    <property type="match status" value="1"/>
</dbReference>
<evidence type="ECO:0000313" key="4">
    <source>
        <dbReference type="Proteomes" id="UP001147653"/>
    </source>
</evidence>
<feature type="compositionally biased region" description="Low complexity" evidence="1">
    <location>
        <begin position="44"/>
        <end position="60"/>
    </location>
</feature>
<name>A0A9X3N7G5_9ACTN</name>
<dbReference type="InterPro" id="IPR015889">
    <property type="entry name" value="Intradiol_dOase_core"/>
</dbReference>
<feature type="domain" description="Intradiol ring-cleavage dioxygenases" evidence="2">
    <location>
        <begin position="101"/>
        <end position="178"/>
    </location>
</feature>
<feature type="region of interest" description="Disordered" evidence="1">
    <location>
        <begin position="44"/>
        <end position="79"/>
    </location>
</feature>
<proteinExistence type="predicted"/>
<comment type="caution">
    <text evidence="3">The sequence shown here is derived from an EMBL/GenBank/DDBJ whole genome shotgun (WGS) entry which is preliminary data.</text>
</comment>
<protein>
    <recommendedName>
        <fullName evidence="2">Intradiol ring-cleavage dioxygenases domain-containing protein</fullName>
    </recommendedName>
</protein>
<dbReference type="Gene3D" id="2.60.130.10">
    <property type="entry name" value="Aromatic compound dioxygenase"/>
    <property type="match status" value="1"/>
</dbReference>
<accession>A0A9X3N7G5</accession>
<dbReference type="Proteomes" id="UP001147653">
    <property type="component" value="Unassembled WGS sequence"/>
</dbReference>
<dbReference type="GO" id="GO:0008199">
    <property type="term" value="F:ferric iron binding"/>
    <property type="evidence" value="ECO:0007669"/>
    <property type="project" value="InterPro"/>
</dbReference>
<evidence type="ECO:0000313" key="3">
    <source>
        <dbReference type="EMBL" id="MDA0180901.1"/>
    </source>
</evidence>
<dbReference type="RefSeq" id="WP_270025213.1">
    <property type="nucleotide sequence ID" value="NZ_JAPDDP010000017.1"/>
</dbReference>
<dbReference type="InterPro" id="IPR006311">
    <property type="entry name" value="TAT_signal"/>
</dbReference>
<dbReference type="InterPro" id="IPR000627">
    <property type="entry name" value="Intradiol_dOase_C"/>
</dbReference>